<keyword evidence="3" id="KW-1185">Reference proteome</keyword>
<feature type="compositionally biased region" description="Polar residues" evidence="1">
    <location>
        <begin position="31"/>
        <end position="48"/>
    </location>
</feature>
<dbReference type="AlphaFoldDB" id="A0A0B1RQW8"/>
<gene>
    <name evidence="2" type="ORF">OESDEN_24920</name>
</gene>
<sequence length="83" mass="9858">MKLPLQYLIQFCVHVQIHLERTLEKDEDSNLEVNSHPMTSTSRTPYMSTNRYSTTRTLLMLYFGKYRSFVEGLFQRVLKPCPK</sequence>
<proteinExistence type="predicted"/>
<organism evidence="2 3">
    <name type="scientific">Oesophagostomum dentatum</name>
    <name type="common">Nodular worm</name>
    <dbReference type="NCBI Taxonomy" id="61180"/>
    <lineage>
        <taxon>Eukaryota</taxon>
        <taxon>Metazoa</taxon>
        <taxon>Ecdysozoa</taxon>
        <taxon>Nematoda</taxon>
        <taxon>Chromadorea</taxon>
        <taxon>Rhabditida</taxon>
        <taxon>Rhabditina</taxon>
        <taxon>Rhabditomorpha</taxon>
        <taxon>Strongyloidea</taxon>
        <taxon>Strongylidae</taxon>
        <taxon>Oesophagostomum</taxon>
    </lineage>
</organism>
<feature type="region of interest" description="Disordered" evidence="1">
    <location>
        <begin position="26"/>
        <end position="48"/>
    </location>
</feature>
<evidence type="ECO:0000313" key="2">
    <source>
        <dbReference type="EMBL" id="KHJ75463.1"/>
    </source>
</evidence>
<name>A0A0B1RQW8_OESDE</name>
<accession>A0A0B1RQW8</accession>
<evidence type="ECO:0000313" key="3">
    <source>
        <dbReference type="Proteomes" id="UP000053660"/>
    </source>
</evidence>
<protein>
    <submittedName>
        <fullName evidence="2">Uncharacterized protein</fullName>
    </submittedName>
</protein>
<reference evidence="2 3" key="1">
    <citation type="submission" date="2014-03" db="EMBL/GenBank/DDBJ databases">
        <title>Draft genome of the hookworm Oesophagostomum dentatum.</title>
        <authorList>
            <person name="Mitreva M."/>
        </authorList>
    </citation>
    <scope>NUCLEOTIDE SEQUENCE [LARGE SCALE GENOMIC DNA]</scope>
    <source>
        <strain evidence="2 3">OD-Hann</strain>
    </source>
</reference>
<evidence type="ECO:0000256" key="1">
    <source>
        <dbReference type="SAM" id="MobiDB-lite"/>
    </source>
</evidence>
<dbReference type="EMBL" id="KN612722">
    <property type="protein sequence ID" value="KHJ75463.1"/>
    <property type="molecule type" value="Genomic_DNA"/>
</dbReference>
<dbReference type="Proteomes" id="UP000053660">
    <property type="component" value="Unassembled WGS sequence"/>
</dbReference>